<dbReference type="Gene3D" id="3.30.420.100">
    <property type="match status" value="1"/>
</dbReference>
<evidence type="ECO:0000256" key="2">
    <source>
        <dbReference type="ARBA" id="ARBA00022730"/>
    </source>
</evidence>
<keyword evidence="3 7" id="KW-0694">RNA-binding</keyword>
<evidence type="ECO:0000256" key="7">
    <source>
        <dbReference type="HAMAP-Rule" id="MF_01337"/>
    </source>
</evidence>
<organism evidence="9">
    <name type="scientific">uncultured Chloroflexi bacterium Rifle_16ft_4_minimus_38099</name>
    <dbReference type="NCBI Taxonomy" id="1665073"/>
    <lineage>
        <taxon>Bacteria</taxon>
        <taxon>Bacillati</taxon>
        <taxon>Chloroflexota</taxon>
        <taxon>environmental samples</taxon>
    </lineage>
</organism>
<evidence type="ECO:0000256" key="8">
    <source>
        <dbReference type="SAM" id="MobiDB-lite"/>
    </source>
</evidence>
<dbReference type="AlphaFoldDB" id="A0A0H4TAT6"/>
<dbReference type="SUPFAM" id="SSF53137">
    <property type="entry name" value="Translational machinery components"/>
    <property type="match status" value="1"/>
</dbReference>
<evidence type="ECO:0000256" key="3">
    <source>
        <dbReference type="ARBA" id="ARBA00022884"/>
    </source>
</evidence>
<name>A0A0H4TAT6_9CHLR</name>
<evidence type="ECO:0000256" key="6">
    <source>
        <dbReference type="ARBA" id="ARBA00035197"/>
    </source>
</evidence>
<evidence type="ECO:0000256" key="4">
    <source>
        <dbReference type="ARBA" id="ARBA00022980"/>
    </source>
</evidence>
<keyword evidence="2 7" id="KW-0699">rRNA-binding</keyword>
<accession>A0A0H4TAT6</accession>
<dbReference type="GO" id="GO:0022625">
    <property type="term" value="C:cytosolic large ribosomal subunit"/>
    <property type="evidence" value="ECO:0007669"/>
    <property type="project" value="TreeGrafter"/>
</dbReference>
<comment type="function">
    <text evidence="7">This is one of the proteins that bind and probably mediate the attachment of the 5S RNA into the large ribosomal subunit, where it forms part of the central protuberance.</text>
</comment>
<dbReference type="NCBIfam" id="TIGR00060">
    <property type="entry name" value="L18_bact"/>
    <property type="match status" value="1"/>
</dbReference>
<dbReference type="PANTHER" id="PTHR12899">
    <property type="entry name" value="39S RIBOSOMAL PROTEIN L18, MITOCHONDRIAL"/>
    <property type="match status" value="1"/>
</dbReference>
<evidence type="ECO:0000313" key="9">
    <source>
        <dbReference type="EMBL" id="AKQ03572.1"/>
    </source>
</evidence>
<proteinExistence type="inferred from homology"/>
<evidence type="ECO:0000256" key="1">
    <source>
        <dbReference type="ARBA" id="ARBA00007116"/>
    </source>
</evidence>
<dbReference type="InterPro" id="IPR057268">
    <property type="entry name" value="Ribosomal_L18"/>
</dbReference>
<protein>
    <recommendedName>
        <fullName evidence="6 7">Large ribosomal subunit protein uL18</fullName>
    </recommendedName>
</protein>
<comment type="subunit">
    <text evidence="7">Part of the 50S ribosomal subunit; part of the 5S rRNA/L5/L18/L25 subcomplex. Contacts the 5S and 23S rRNAs.</text>
</comment>
<sequence>MTKKNRTEMRHRRHETVRQRVAGTPERPRLNVFRSQTEVYAQLIDDEAGVTLAAASTLESEIKPKLTGLTKTEQAKLVGAAIAKRAQEKGVRQVVFDRGGYRYHGRVRALAEAAREGGLEF</sequence>
<dbReference type="EMBL" id="KT007016">
    <property type="protein sequence ID" value="AKQ03572.1"/>
    <property type="molecule type" value="Genomic_DNA"/>
</dbReference>
<dbReference type="Pfam" id="PF00861">
    <property type="entry name" value="Ribosomal_L18p"/>
    <property type="match status" value="1"/>
</dbReference>
<dbReference type="InterPro" id="IPR005484">
    <property type="entry name" value="Ribosomal_uL18_bac/plant/anim"/>
</dbReference>
<dbReference type="GO" id="GO:0006412">
    <property type="term" value="P:translation"/>
    <property type="evidence" value="ECO:0007669"/>
    <property type="project" value="UniProtKB-UniRule"/>
</dbReference>
<evidence type="ECO:0000256" key="5">
    <source>
        <dbReference type="ARBA" id="ARBA00023274"/>
    </source>
</evidence>
<dbReference type="GO" id="GO:0008097">
    <property type="term" value="F:5S rRNA binding"/>
    <property type="evidence" value="ECO:0007669"/>
    <property type="project" value="TreeGrafter"/>
</dbReference>
<gene>
    <name evidence="7 9" type="primary">rplR</name>
</gene>
<dbReference type="InterPro" id="IPR004389">
    <property type="entry name" value="Ribosomal_uL18_bac-type"/>
</dbReference>
<feature type="region of interest" description="Disordered" evidence="8">
    <location>
        <begin position="1"/>
        <end position="26"/>
    </location>
</feature>
<comment type="similarity">
    <text evidence="1 7">Belongs to the universal ribosomal protein uL18 family.</text>
</comment>
<keyword evidence="5 7" id="KW-0687">Ribonucleoprotein</keyword>
<keyword evidence="4 7" id="KW-0689">Ribosomal protein</keyword>
<reference evidence="9" key="1">
    <citation type="journal article" date="2015" name="ISME J.">
        <title>Aquifer environment selects for microbial species cohorts in sediment and groundwater.</title>
        <authorList>
            <person name="Hug L.A."/>
            <person name="Thomas B.C."/>
            <person name="Brown C.T."/>
            <person name="Frischkorn K.R."/>
            <person name="Williams K.H."/>
            <person name="Tringe S.G."/>
            <person name="Banfield J.F."/>
        </authorList>
    </citation>
    <scope>NUCLEOTIDE SEQUENCE</scope>
</reference>
<dbReference type="FunFam" id="3.30.420.100:FF:000001">
    <property type="entry name" value="50S ribosomal protein L18"/>
    <property type="match status" value="1"/>
</dbReference>
<dbReference type="HAMAP" id="MF_01337_B">
    <property type="entry name" value="Ribosomal_uL18_B"/>
    <property type="match status" value="1"/>
</dbReference>
<dbReference type="CDD" id="cd00432">
    <property type="entry name" value="Ribosomal_L18_L5e"/>
    <property type="match status" value="1"/>
</dbReference>
<dbReference type="PANTHER" id="PTHR12899:SF3">
    <property type="entry name" value="LARGE RIBOSOMAL SUBUNIT PROTEIN UL18M"/>
    <property type="match status" value="1"/>
</dbReference>
<dbReference type="GO" id="GO:0003735">
    <property type="term" value="F:structural constituent of ribosome"/>
    <property type="evidence" value="ECO:0007669"/>
    <property type="project" value="InterPro"/>
</dbReference>